<evidence type="ECO:0000313" key="11">
    <source>
        <dbReference type="WormBase" id="SRAE_2000075900"/>
    </source>
</evidence>
<keyword evidence="3 6" id="KW-0175">Coiled coil</keyword>
<evidence type="ECO:0000256" key="3">
    <source>
        <dbReference type="ARBA" id="ARBA00023054"/>
    </source>
</evidence>
<dbReference type="OrthoDB" id="8186989at2759"/>
<feature type="compositionally biased region" description="Polar residues" evidence="7">
    <location>
        <begin position="203"/>
        <end position="212"/>
    </location>
</feature>
<dbReference type="eggNOG" id="KOG3740">
    <property type="taxonomic scope" value="Eukaryota"/>
</dbReference>
<keyword evidence="5" id="KW-0539">Nucleus</keyword>
<keyword evidence="4" id="KW-0804">Transcription</keyword>
<feature type="compositionally biased region" description="Polar residues" evidence="7">
    <location>
        <begin position="228"/>
        <end position="241"/>
    </location>
</feature>
<dbReference type="EMBL" id="LN609529">
    <property type="protein sequence ID" value="CEF66089.1"/>
    <property type="molecule type" value="Genomic_DNA"/>
</dbReference>
<feature type="compositionally biased region" description="Polar residues" evidence="7">
    <location>
        <begin position="525"/>
        <end position="570"/>
    </location>
</feature>
<evidence type="ECO:0000256" key="4">
    <source>
        <dbReference type="ARBA" id="ARBA00023163"/>
    </source>
</evidence>
<dbReference type="GO" id="GO:0016581">
    <property type="term" value="C:NuRD complex"/>
    <property type="evidence" value="ECO:0007669"/>
    <property type="project" value="TreeGrafter"/>
</dbReference>
<feature type="region of interest" description="Disordered" evidence="7">
    <location>
        <begin position="310"/>
        <end position="363"/>
    </location>
</feature>
<evidence type="ECO:0000256" key="2">
    <source>
        <dbReference type="ARBA" id="ARBA00023015"/>
    </source>
</evidence>
<evidence type="ECO:0000256" key="1">
    <source>
        <dbReference type="ARBA" id="ARBA00004123"/>
    </source>
</evidence>
<dbReference type="GO" id="GO:0000122">
    <property type="term" value="P:negative regulation of transcription by RNA polymerase II"/>
    <property type="evidence" value="ECO:0007669"/>
    <property type="project" value="InterPro"/>
</dbReference>
<evidence type="ECO:0000256" key="7">
    <source>
        <dbReference type="SAM" id="MobiDB-lite"/>
    </source>
</evidence>
<reference evidence="8" key="2">
    <citation type="submission" date="2014-09" db="EMBL/GenBank/DDBJ databases">
        <authorList>
            <person name="Aslett A.Martin."/>
        </authorList>
    </citation>
    <scope>NUCLEOTIDE SEQUENCE</scope>
    <source>
        <strain evidence="8">ED321 Heterogonic</strain>
    </source>
</reference>
<keyword evidence="2" id="KW-0805">Transcription regulation</keyword>
<feature type="region of interest" description="Disordered" evidence="7">
    <location>
        <begin position="1"/>
        <end position="61"/>
    </location>
</feature>
<dbReference type="GeneID" id="36378453"/>
<sequence>MQVHSIVMENSSENHLPQTMNFSGIDNEKIKGKDDSVLSVDNSQDNADETHDPSLRRSTRVSALKAQEKIKLKDSVVSEVNMVEPVIPTEDCQPVKKKPKIVHPEMLDQYHCSFGVKLVDDEVCLMSDGSEISSLNGDEVDEMKQVMEDKQAHQSTESEKREQMIEIKHLKAALRQEEAKLLVMNKIRTLQQSNIKQDHKKNTTQYVSNGFKSSTSTPHSSRNSSNRFTNQNGTNLDQLKNSDSAGLQQLSQFFQRIFSSNILAPGIQNQAKEFLALLAESQKNNPQAAAALQQAALQMFNKIKATMPISSNNVNTNSKTAPQQQPVNNIQQPPTNVPKTTSQPQSSVLQQQQQQQNNEERRKQIRCQLRKHVEDNLRTVIKWPEILRNNFNFVPNAMTQDFTGLHGLNNVVQKNLKDKSVSIKIDVDLYECSICGTDWTPTWRAIGDSENEEDLKIACDKCAKEVKLKAITEKYTEYLFKFLDQIAKQESELEAQIEAGKFDIQVQQQPVQQQSQSSAPSKQAPTTATNISTKQPKSNTIVNGVTSNVSHQKQSVPSTSNIPKQQSQKAGSKRSAPIPATASSSSSSSTPTTNLFTNPTTAQYAQLLSAALANKNQVNNPQQSLAILALNQQLANNPAARGGILQNLSANPVAVTAFVQAMTNPNNQQAMFLKAILDAQAQNQKQQAELVKKMAEQALQQQQQNLRNQQAAKASQAAAAAAKMAASLNTNNDGSQNAAAAIQNNEMLKRILAMAQVDPGLASLIKSNPSMIHQYLAQQSLQNAGEK</sequence>
<dbReference type="AlphaFoldDB" id="A0A090MXV4"/>
<dbReference type="Proteomes" id="UP000035682">
    <property type="component" value="Unplaced"/>
</dbReference>
<feature type="compositionally biased region" description="Low complexity" evidence="7">
    <location>
        <begin position="575"/>
        <end position="595"/>
    </location>
</feature>
<evidence type="ECO:0000256" key="6">
    <source>
        <dbReference type="SAM" id="Coils"/>
    </source>
</evidence>
<dbReference type="STRING" id="34506.A0A090MXV4"/>
<dbReference type="WormBase" id="SRAE_2000075900">
    <property type="protein sequence ID" value="SRP01198"/>
    <property type="gene ID" value="WBGene00260959"/>
</dbReference>
<feature type="compositionally biased region" description="Low complexity" evidence="7">
    <location>
        <begin position="322"/>
        <end position="356"/>
    </location>
</feature>
<dbReference type="CTD" id="36378453"/>
<dbReference type="RefSeq" id="XP_024505289.1">
    <property type="nucleotide sequence ID" value="XM_024651631.1"/>
</dbReference>
<dbReference type="PANTHER" id="PTHR13455:SF7">
    <property type="entry name" value="SIMJANG, ISOFORM E"/>
    <property type="match status" value="1"/>
</dbReference>
<dbReference type="WBParaSite" id="SRAE_2000075900.1">
    <property type="protein sequence ID" value="SRAE_2000075900.1"/>
    <property type="gene ID" value="WBGene00260959"/>
</dbReference>
<reference evidence="10" key="3">
    <citation type="submission" date="2020-12" db="UniProtKB">
        <authorList>
            <consortium name="WormBaseParasite"/>
        </authorList>
    </citation>
    <scope>IDENTIFICATION</scope>
</reference>
<feature type="compositionally biased region" description="Polar residues" evidence="7">
    <location>
        <begin position="310"/>
        <end position="321"/>
    </location>
</feature>
<comment type="subcellular location">
    <subcellularLocation>
        <location evidence="1">Nucleus</location>
    </subcellularLocation>
</comment>
<dbReference type="InterPro" id="IPR040386">
    <property type="entry name" value="P66"/>
</dbReference>
<feature type="compositionally biased region" description="Low complexity" evidence="7">
    <location>
        <begin position="213"/>
        <end position="227"/>
    </location>
</feature>
<protein>
    <submittedName>
        <fullName evidence="8 10">Zinc finger, NHR/GATA-type domain-containing protein</fullName>
    </submittedName>
</protein>
<evidence type="ECO:0000313" key="10">
    <source>
        <dbReference type="WBParaSite" id="SRAE_2000075900.1"/>
    </source>
</evidence>
<dbReference type="PANTHER" id="PTHR13455">
    <property type="entry name" value="TRANSCRIPTIONAL REPRESSOR P66-RELATED"/>
    <property type="match status" value="1"/>
</dbReference>
<feature type="compositionally biased region" description="Basic and acidic residues" evidence="7">
    <location>
        <begin position="26"/>
        <end position="36"/>
    </location>
</feature>
<dbReference type="OMA" id="QLQWNPL"/>
<accession>A0A090MXV4</accession>
<feature type="compositionally biased region" description="Polar residues" evidence="7">
    <location>
        <begin position="8"/>
        <end position="24"/>
    </location>
</feature>
<reference evidence="9" key="1">
    <citation type="submission" date="2014-09" db="EMBL/GenBank/DDBJ databases">
        <authorList>
            <person name="Martin A.A."/>
        </authorList>
    </citation>
    <scope>NUCLEOTIDE SEQUENCE</scope>
    <source>
        <strain evidence="9">ED321</strain>
    </source>
</reference>
<feature type="coiled-coil region" evidence="6">
    <location>
        <begin position="676"/>
        <end position="712"/>
    </location>
</feature>
<feature type="region of interest" description="Disordered" evidence="7">
    <location>
        <begin position="193"/>
        <end position="241"/>
    </location>
</feature>
<keyword evidence="9" id="KW-1185">Reference proteome</keyword>
<evidence type="ECO:0000313" key="8">
    <source>
        <dbReference type="EMBL" id="CEF66089.1"/>
    </source>
</evidence>
<feature type="region of interest" description="Disordered" evidence="7">
    <location>
        <begin position="508"/>
        <end position="595"/>
    </location>
</feature>
<gene>
    <name evidence="8 10 11" type="ORF">SRAE_2000075900</name>
</gene>
<feature type="compositionally biased region" description="Low complexity" evidence="7">
    <location>
        <begin position="508"/>
        <end position="524"/>
    </location>
</feature>
<proteinExistence type="predicted"/>
<organism evidence="8">
    <name type="scientific">Strongyloides ratti</name>
    <name type="common">Parasitic roundworm</name>
    <dbReference type="NCBI Taxonomy" id="34506"/>
    <lineage>
        <taxon>Eukaryota</taxon>
        <taxon>Metazoa</taxon>
        <taxon>Ecdysozoa</taxon>
        <taxon>Nematoda</taxon>
        <taxon>Chromadorea</taxon>
        <taxon>Rhabditida</taxon>
        <taxon>Tylenchina</taxon>
        <taxon>Panagrolaimomorpha</taxon>
        <taxon>Strongyloidoidea</taxon>
        <taxon>Strongyloididae</taxon>
        <taxon>Strongyloides</taxon>
    </lineage>
</organism>
<evidence type="ECO:0000313" key="9">
    <source>
        <dbReference type="Proteomes" id="UP000035682"/>
    </source>
</evidence>
<name>A0A090MXV4_STRRB</name>
<evidence type="ECO:0000256" key="5">
    <source>
        <dbReference type="ARBA" id="ARBA00023242"/>
    </source>
</evidence>